<evidence type="ECO:0000256" key="1">
    <source>
        <dbReference type="ARBA" id="ARBA00005251"/>
    </source>
</evidence>
<keyword evidence="2 4" id="KW-0689">Ribosomal protein</keyword>
<comment type="similarity">
    <text evidence="1 4">Belongs to the universal ribosomal protein uS9 family.</text>
</comment>
<dbReference type="Pfam" id="PF00380">
    <property type="entry name" value="Ribosomal_S9"/>
    <property type="match status" value="1"/>
</dbReference>
<dbReference type="Proteomes" id="UP000655225">
    <property type="component" value="Unassembled WGS sequence"/>
</dbReference>
<evidence type="ECO:0000256" key="3">
    <source>
        <dbReference type="ARBA" id="ARBA00023274"/>
    </source>
</evidence>
<keyword evidence="3 4" id="KW-0687">Ribonucleoprotein</keyword>
<dbReference type="InterPro" id="IPR020574">
    <property type="entry name" value="Ribosomal_uS9_CS"/>
</dbReference>
<evidence type="ECO:0008006" key="7">
    <source>
        <dbReference type="Google" id="ProtNLM"/>
    </source>
</evidence>
<dbReference type="GO" id="GO:0003735">
    <property type="term" value="F:structural constituent of ribosome"/>
    <property type="evidence" value="ECO:0007669"/>
    <property type="project" value="InterPro"/>
</dbReference>
<organism evidence="5 6">
    <name type="scientific">Tetracentron sinense</name>
    <name type="common">Spur-leaf</name>
    <dbReference type="NCBI Taxonomy" id="13715"/>
    <lineage>
        <taxon>Eukaryota</taxon>
        <taxon>Viridiplantae</taxon>
        <taxon>Streptophyta</taxon>
        <taxon>Embryophyta</taxon>
        <taxon>Tracheophyta</taxon>
        <taxon>Spermatophyta</taxon>
        <taxon>Magnoliopsida</taxon>
        <taxon>Trochodendrales</taxon>
        <taxon>Trochodendraceae</taxon>
        <taxon>Tetracentron</taxon>
    </lineage>
</organism>
<dbReference type="PROSITE" id="PS00360">
    <property type="entry name" value="RIBOSOMAL_S9"/>
    <property type="match status" value="1"/>
</dbReference>
<sequence>MKAGNRIEGNDGGSVPWAQKKNTAVAVNHCKRGRGIIKINGCTIELVEPEILRFKAYEPIGRHRFAGVDMRIRVRGGGHTSQIYAIRQSIAKALVAYYQKYVDEQSKKEIKDILVRYDHRTLLVADPRRCEPKKFGGRGARARFQKSYR</sequence>
<evidence type="ECO:0000313" key="6">
    <source>
        <dbReference type="Proteomes" id="UP000655225"/>
    </source>
</evidence>
<protein>
    <recommendedName>
        <fullName evidence="7">40S ribosomal protein S16</fullName>
    </recommendedName>
</protein>
<dbReference type="GO" id="GO:0000462">
    <property type="term" value="P:maturation of SSU-rRNA from tricistronic rRNA transcript (SSU-rRNA, 5.8S rRNA, LSU-rRNA)"/>
    <property type="evidence" value="ECO:0007669"/>
    <property type="project" value="TreeGrafter"/>
</dbReference>
<dbReference type="PANTHER" id="PTHR21569">
    <property type="entry name" value="RIBOSOMAL PROTEIN S9"/>
    <property type="match status" value="1"/>
</dbReference>
<dbReference type="InterPro" id="IPR000754">
    <property type="entry name" value="Ribosomal_uS9"/>
</dbReference>
<dbReference type="AlphaFoldDB" id="A0A834ZGJ8"/>
<dbReference type="PANTHER" id="PTHR21569:SF16">
    <property type="entry name" value="RIBOSOMAL PROTEIN S16"/>
    <property type="match status" value="1"/>
</dbReference>
<gene>
    <name evidence="5" type="ORF">HHK36_009890</name>
</gene>
<dbReference type="SUPFAM" id="SSF54211">
    <property type="entry name" value="Ribosomal protein S5 domain 2-like"/>
    <property type="match status" value="1"/>
</dbReference>
<evidence type="ECO:0000256" key="2">
    <source>
        <dbReference type="ARBA" id="ARBA00022980"/>
    </source>
</evidence>
<dbReference type="FunFam" id="3.30.230.10:FF:000007">
    <property type="entry name" value="40S ribosomal protein S16"/>
    <property type="match status" value="1"/>
</dbReference>
<dbReference type="EMBL" id="JABCRI010000006">
    <property type="protein sequence ID" value="KAF8404995.1"/>
    <property type="molecule type" value="Genomic_DNA"/>
</dbReference>
<comment type="caution">
    <text evidence="5">The sequence shown here is derived from an EMBL/GenBank/DDBJ whole genome shotgun (WGS) entry which is preliminary data.</text>
</comment>
<keyword evidence="6" id="KW-1185">Reference proteome</keyword>
<dbReference type="Gene3D" id="3.30.230.10">
    <property type="match status" value="1"/>
</dbReference>
<evidence type="ECO:0000313" key="5">
    <source>
        <dbReference type="EMBL" id="KAF8404995.1"/>
    </source>
</evidence>
<accession>A0A834ZGJ8</accession>
<dbReference type="GO" id="GO:0022627">
    <property type="term" value="C:cytosolic small ribosomal subunit"/>
    <property type="evidence" value="ECO:0007669"/>
    <property type="project" value="TreeGrafter"/>
</dbReference>
<dbReference type="OMA" id="HCKRANG"/>
<dbReference type="GO" id="GO:0006412">
    <property type="term" value="P:translation"/>
    <property type="evidence" value="ECO:0007669"/>
    <property type="project" value="InterPro"/>
</dbReference>
<name>A0A834ZGJ8_TETSI</name>
<dbReference type="InterPro" id="IPR014721">
    <property type="entry name" value="Ribsml_uS5_D2-typ_fold_subgr"/>
</dbReference>
<reference evidence="5 6" key="1">
    <citation type="submission" date="2020-04" db="EMBL/GenBank/DDBJ databases">
        <title>Plant Genome Project.</title>
        <authorList>
            <person name="Zhang R.-G."/>
        </authorList>
    </citation>
    <scope>NUCLEOTIDE SEQUENCE [LARGE SCALE GENOMIC DNA]</scope>
    <source>
        <strain evidence="5">YNK0</strain>
        <tissue evidence="5">Leaf</tissue>
    </source>
</reference>
<evidence type="ECO:0000256" key="4">
    <source>
        <dbReference type="RuleBase" id="RU003815"/>
    </source>
</evidence>
<dbReference type="InterPro" id="IPR020568">
    <property type="entry name" value="Ribosomal_Su5_D2-typ_SF"/>
</dbReference>
<proteinExistence type="inferred from homology"/>
<dbReference type="GO" id="GO:0003723">
    <property type="term" value="F:RNA binding"/>
    <property type="evidence" value="ECO:0007669"/>
    <property type="project" value="TreeGrafter"/>
</dbReference>
<dbReference type="OrthoDB" id="186964at2759"/>